<dbReference type="PRINTS" id="PR00119">
    <property type="entry name" value="CATATPASE"/>
</dbReference>
<dbReference type="GO" id="GO:0005886">
    <property type="term" value="C:plasma membrane"/>
    <property type="evidence" value="ECO:0007669"/>
    <property type="project" value="UniProtKB-SubCell"/>
</dbReference>
<evidence type="ECO:0000256" key="5">
    <source>
        <dbReference type="ARBA" id="ARBA00022475"/>
    </source>
</evidence>
<keyword evidence="16" id="KW-0406">Ion transport</keyword>
<feature type="transmembrane region" description="Helical" evidence="19">
    <location>
        <begin position="114"/>
        <end position="132"/>
    </location>
</feature>
<evidence type="ECO:0000256" key="18">
    <source>
        <dbReference type="ARBA" id="ARBA00049289"/>
    </source>
</evidence>
<dbReference type="InterPro" id="IPR036412">
    <property type="entry name" value="HAD-like_sf"/>
</dbReference>
<organism evidence="22 23">
    <name type="scientific">Allobacillus saliphilus</name>
    <dbReference type="NCBI Taxonomy" id="2912308"/>
    <lineage>
        <taxon>Bacteria</taxon>
        <taxon>Bacillati</taxon>
        <taxon>Bacillota</taxon>
        <taxon>Bacilli</taxon>
        <taxon>Bacillales</taxon>
        <taxon>Bacillaceae</taxon>
        <taxon>Allobacillus</taxon>
    </lineage>
</organism>
<keyword evidence="7 19" id="KW-0812">Transmembrane</keyword>
<dbReference type="InterPro" id="IPR044492">
    <property type="entry name" value="P_typ_ATPase_HD_dom"/>
</dbReference>
<dbReference type="NCBIfam" id="TIGR01511">
    <property type="entry name" value="ATPase-IB1_Cu"/>
    <property type="match status" value="1"/>
</dbReference>
<keyword evidence="13" id="KW-1278">Translocase</keyword>
<dbReference type="PROSITE" id="PS00154">
    <property type="entry name" value="ATPASE_E1_E2"/>
    <property type="match status" value="1"/>
</dbReference>
<evidence type="ECO:0000256" key="1">
    <source>
        <dbReference type="ARBA" id="ARBA00004651"/>
    </source>
</evidence>
<keyword evidence="15" id="KW-0186">Copper</keyword>
<keyword evidence="8 19" id="KW-0479">Metal-binding</keyword>
<evidence type="ECO:0000256" key="14">
    <source>
        <dbReference type="ARBA" id="ARBA00022989"/>
    </source>
</evidence>
<evidence type="ECO:0000313" key="22">
    <source>
        <dbReference type="EMBL" id="MBR7554597.1"/>
    </source>
</evidence>
<dbReference type="GO" id="GO:0055070">
    <property type="term" value="P:copper ion homeostasis"/>
    <property type="evidence" value="ECO:0007669"/>
    <property type="project" value="TreeGrafter"/>
</dbReference>
<dbReference type="EC" id="7.2.2.8" evidence="3"/>
<dbReference type="FunFam" id="2.70.150.10:FF:000002">
    <property type="entry name" value="Copper-transporting ATPase 1, putative"/>
    <property type="match status" value="1"/>
</dbReference>
<dbReference type="Pfam" id="PF00122">
    <property type="entry name" value="E1-E2_ATPase"/>
    <property type="match status" value="1"/>
</dbReference>
<keyword evidence="5 19" id="KW-1003">Cell membrane</keyword>
<dbReference type="SUPFAM" id="SSF56784">
    <property type="entry name" value="HAD-like"/>
    <property type="match status" value="1"/>
</dbReference>
<reference evidence="22 23" key="1">
    <citation type="submission" date="2021-04" db="EMBL/GenBank/DDBJ databases">
        <title>Allobacillus sp. nov. SKP8-2 isolated from shrimp paste.</title>
        <authorList>
            <person name="Tanasupawat S."/>
            <person name="Yiamsombat S."/>
            <person name="Kanchanasin P."/>
            <person name="Kuncharoen N."/>
        </authorList>
    </citation>
    <scope>NUCLEOTIDE SEQUENCE [LARGE SCALE GENOMIC DNA]</scope>
    <source>
        <strain evidence="22 23">SKP8-2</strain>
    </source>
</reference>
<dbReference type="SUPFAM" id="SSF81665">
    <property type="entry name" value="Calcium ATPase, transmembrane domain M"/>
    <property type="match status" value="1"/>
</dbReference>
<dbReference type="InterPro" id="IPR059000">
    <property type="entry name" value="ATPase_P-type_domA"/>
</dbReference>
<keyword evidence="11 19" id="KW-0067">ATP-binding</keyword>
<dbReference type="GO" id="GO:0005507">
    <property type="term" value="F:copper ion binding"/>
    <property type="evidence" value="ECO:0007669"/>
    <property type="project" value="TreeGrafter"/>
</dbReference>
<feature type="transmembrane region" description="Helical" evidence="19">
    <location>
        <begin position="695"/>
        <end position="714"/>
    </location>
</feature>
<evidence type="ECO:0000313" key="23">
    <source>
        <dbReference type="Proteomes" id="UP000675431"/>
    </source>
</evidence>
<dbReference type="NCBIfam" id="TIGR01525">
    <property type="entry name" value="ATPase-IB_hvy"/>
    <property type="match status" value="1"/>
</dbReference>
<evidence type="ECO:0000256" key="3">
    <source>
        <dbReference type="ARBA" id="ARBA00012517"/>
    </source>
</evidence>
<dbReference type="GO" id="GO:0043682">
    <property type="term" value="F:P-type divalent copper transporter activity"/>
    <property type="evidence" value="ECO:0007669"/>
    <property type="project" value="TreeGrafter"/>
</dbReference>
<comment type="similarity">
    <text evidence="2 19">Belongs to the cation transport ATPase (P-type) (TC 3.A.3) family. Type IB subfamily.</text>
</comment>
<feature type="transmembrane region" description="Helical" evidence="19">
    <location>
        <begin position="173"/>
        <end position="190"/>
    </location>
</feature>
<evidence type="ECO:0000256" key="15">
    <source>
        <dbReference type="ARBA" id="ARBA00023008"/>
    </source>
</evidence>
<dbReference type="PANTHER" id="PTHR43520:SF5">
    <property type="entry name" value="CATION-TRANSPORTING P-TYPE ATPASE-RELATED"/>
    <property type="match status" value="1"/>
</dbReference>
<keyword evidence="23" id="KW-1185">Reference proteome</keyword>
<dbReference type="Gene3D" id="3.40.1110.10">
    <property type="entry name" value="Calcium-transporting ATPase, cytoplasmic domain N"/>
    <property type="match status" value="1"/>
</dbReference>
<dbReference type="Gene3D" id="2.70.150.10">
    <property type="entry name" value="Calcium-transporting ATPase, cytoplasmic transduction domain A"/>
    <property type="match status" value="1"/>
</dbReference>
<feature type="compositionally biased region" description="Basic and acidic residues" evidence="20">
    <location>
        <begin position="17"/>
        <end position="57"/>
    </location>
</feature>
<dbReference type="GO" id="GO:0005524">
    <property type="term" value="F:ATP binding"/>
    <property type="evidence" value="ECO:0007669"/>
    <property type="project" value="UniProtKB-UniRule"/>
</dbReference>
<feature type="transmembrane region" description="Helical" evidence="19">
    <location>
        <begin position="666"/>
        <end position="689"/>
    </location>
</feature>
<evidence type="ECO:0000256" key="13">
    <source>
        <dbReference type="ARBA" id="ARBA00022967"/>
    </source>
</evidence>
<comment type="catalytic activity">
    <reaction evidence="18">
        <text>Cu(+)(in) + ATP + H2O = Cu(+)(out) + ADP + phosphate + H(+)</text>
        <dbReference type="Rhea" id="RHEA:25792"/>
        <dbReference type="ChEBI" id="CHEBI:15377"/>
        <dbReference type="ChEBI" id="CHEBI:15378"/>
        <dbReference type="ChEBI" id="CHEBI:30616"/>
        <dbReference type="ChEBI" id="CHEBI:43474"/>
        <dbReference type="ChEBI" id="CHEBI:49552"/>
        <dbReference type="ChEBI" id="CHEBI:456216"/>
        <dbReference type="EC" id="7.2.2.8"/>
    </reaction>
</comment>
<evidence type="ECO:0000256" key="16">
    <source>
        <dbReference type="ARBA" id="ARBA00023065"/>
    </source>
</evidence>
<comment type="caution">
    <text evidence="22">The sequence shown here is derived from an EMBL/GenBank/DDBJ whole genome shotgun (WGS) entry which is preliminary data.</text>
</comment>
<dbReference type="PRINTS" id="PR00120">
    <property type="entry name" value="HATPASE"/>
</dbReference>
<dbReference type="AlphaFoldDB" id="A0A941CV88"/>
<feature type="transmembrane region" description="Helical" evidence="19">
    <location>
        <begin position="329"/>
        <end position="348"/>
    </location>
</feature>
<evidence type="ECO:0000256" key="10">
    <source>
        <dbReference type="ARBA" id="ARBA00022796"/>
    </source>
</evidence>
<dbReference type="Proteomes" id="UP000675431">
    <property type="component" value="Unassembled WGS sequence"/>
</dbReference>
<feature type="transmembrane region" description="Helical" evidence="19">
    <location>
        <begin position="82"/>
        <end position="102"/>
    </location>
</feature>
<dbReference type="GO" id="GO:0140581">
    <property type="term" value="F:P-type monovalent copper transporter activity"/>
    <property type="evidence" value="ECO:0007669"/>
    <property type="project" value="UniProtKB-EC"/>
</dbReference>
<dbReference type="PANTHER" id="PTHR43520">
    <property type="entry name" value="ATP7, ISOFORM B"/>
    <property type="match status" value="1"/>
</dbReference>
<keyword evidence="10" id="KW-0187">Copper transport</keyword>
<keyword evidence="14 19" id="KW-1133">Transmembrane helix</keyword>
<protein>
    <recommendedName>
        <fullName evidence="3">P-type Cu(+) transporter</fullName>
        <ecNumber evidence="3">7.2.2.8</ecNumber>
    </recommendedName>
</protein>
<feature type="region of interest" description="Disordered" evidence="20">
    <location>
        <begin position="1"/>
        <end position="70"/>
    </location>
</feature>
<keyword evidence="22" id="KW-0378">Hydrolase</keyword>
<feature type="compositionally biased region" description="Basic residues" evidence="20">
    <location>
        <begin position="7"/>
        <end position="16"/>
    </location>
</feature>
<evidence type="ECO:0000256" key="12">
    <source>
        <dbReference type="ARBA" id="ARBA00022842"/>
    </source>
</evidence>
<dbReference type="InterPro" id="IPR027256">
    <property type="entry name" value="P-typ_ATPase_IB"/>
</dbReference>
<dbReference type="InterPro" id="IPR023214">
    <property type="entry name" value="HAD_sf"/>
</dbReference>
<gene>
    <name evidence="22" type="ORF">KC820_10585</name>
</gene>
<sequence length="720" mass="78778">MSEHHNNNNHKSHKENHHSSHHESHEQKGHDSHGDHEGHGTHESHEGHGSHVDHEGQGSHGGHGGHEGHDHGDMIIEFRNKFFTILVVTIPIMLLSPMIQSFMGVDWRFSGDLYIVAVLSTFVYFYGGWPFLKGAVDELKEKEPGMMTLIGTAISIAFFYSIAVVFGFNGEQIFWELATLVLIMLLGHWIEMRSISNASKALESLASLMPNTANRIKENSDEIEEVNIDEIQAGDLLLVKPGEKIPLDAIIVKGTSQIDESMLTGESVPTEKTVDDEVIGGSINREGSLTIKVEKLMDESYLNQVIEMVKESQETKSKTQDITNRAAKWLFYIALAAGIITFIVWISIGADIDTAIQRTVTVMVITCPHALGLAAPLVVAVSTALSAKHGLLIRNRPQFEQARNIDAVIFDKTGTLTEGKFGVTDIQSYSDMKEEEVLSYAATIENDSEHPIASGIINEASERNLSLHELTDFNSITGVGIEGTINDKNVKVVSPGYITKQGFNFDDENFNKWSEQGKTVVFLIVDDELKGAIALADQVKESSKETIAALHKRNIKAIMLTGDHQKVANYVAKEIGIDEVYAEVLPDQKAEKVEEIQQRGLVVAMTGDGINDAPALTKADVGIAVGAGTDIAMDSADIVLVDSNPKDILAIFSLSKRTFNKLVQNLIWATGYNIFAIPLAAGVLAPWGIILSPAVGAILMSLSTIIVAINAQLLHRFEME</sequence>
<keyword evidence="9 19" id="KW-0547">Nucleotide-binding</keyword>
<proteinExistence type="inferred from homology"/>
<accession>A0A941CV88</accession>
<evidence type="ECO:0000256" key="9">
    <source>
        <dbReference type="ARBA" id="ARBA00022741"/>
    </source>
</evidence>
<keyword evidence="17 19" id="KW-0472">Membrane</keyword>
<dbReference type="SUPFAM" id="SSF81653">
    <property type="entry name" value="Calcium ATPase, transduction domain A"/>
    <property type="match status" value="1"/>
</dbReference>
<evidence type="ECO:0000256" key="19">
    <source>
        <dbReference type="RuleBase" id="RU362081"/>
    </source>
</evidence>
<dbReference type="InterPro" id="IPR023298">
    <property type="entry name" value="ATPase_P-typ_TM_dom_sf"/>
</dbReference>
<keyword evidence="12" id="KW-0460">Magnesium</keyword>
<dbReference type="Gene3D" id="3.40.50.1000">
    <property type="entry name" value="HAD superfamily/HAD-like"/>
    <property type="match status" value="1"/>
</dbReference>
<feature type="transmembrane region" description="Helical" evidence="19">
    <location>
        <begin position="360"/>
        <end position="387"/>
    </location>
</feature>
<dbReference type="InterPro" id="IPR023299">
    <property type="entry name" value="ATPase_P-typ_cyto_dom_N"/>
</dbReference>
<keyword evidence="6" id="KW-0597">Phosphoprotein</keyword>
<dbReference type="NCBIfam" id="TIGR01494">
    <property type="entry name" value="ATPase_P-type"/>
    <property type="match status" value="1"/>
</dbReference>
<name>A0A941CV88_9BACI</name>
<evidence type="ECO:0000256" key="17">
    <source>
        <dbReference type="ARBA" id="ARBA00023136"/>
    </source>
</evidence>
<dbReference type="InterPro" id="IPR001757">
    <property type="entry name" value="P_typ_ATPase"/>
</dbReference>
<evidence type="ECO:0000256" key="8">
    <source>
        <dbReference type="ARBA" id="ARBA00022723"/>
    </source>
</evidence>
<keyword evidence="4" id="KW-0813">Transport</keyword>
<dbReference type="SFLD" id="SFLDS00003">
    <property type="entry name" value="Haloacid_Dehalogenase"/>
    <property type="match status" value="1"/>
</dbReference>
<evidence type="ECO:0000256" key="2">
    <source>
        <dbReference type="ARBA" id="ARBA00006024"/>
    </source>
</evidence>
<evidence type="ECO:0000256" key="20">
    <source>
        <dbReference type="SAM" id="MobiDB-lite"/>
    </source>
</evidence>
<comment type="subcellular location">
    <subcellularLocation>
        <location evidence="1">Cell membrane</location>
        <topology evidence="1">Multi-pass membrane protein</topology>
    </subcellularLocation>
</comment>
<dbReference type="SFLD" id="SFLDG00002">
    <property type="entry name" value="C1.7:_P-type_atpase_like"/>
    <property type="match status" value="1"/>
</dbReference>
<dbReference type="InterPro" id="IPR018303">
    <property type="entry name" value="ATPase_P-typ_P_site"/>
</dbReference>
<evidence type="ECO:0000256" key="4">
    <source>
        <dbReference type="ARBA" id="ARBA00022448"/>
    </source>
</evidence>
<evidence type="ECO:0000256" key="6">
    <source>
        <dbReference type="ARBA" id="ARBA00022553"/>
    </source>
</evidence>
<dbReference type="SFLD" id="SFLDF00027">
    <property type="entry name" value="p-type_atpase"/>
    <property type="match status" value="1"/>
</dbReference>
<evidence type="ECO:0000259" key="21">
    <source>
        <dbReference type="Pfam" id="PF00122"/>
    </source>
</evidence>
<dbReference type="InterPro" id="IPR008250">
    <property type="entry name" value="ATPase_P-typ_transduc_dom_A_sf"/>
</dbReference>
<evidence type="ECO:0000256" key="11">
    <source>
        <dbReference type="ARBA" id="ARBA00022840"/>
    </source>
</evidence>
<dbReference type="GO" id="GO:0016887">
    <property type="term" value="F:ATP hydrolysis activity"/>
    <property type="evidence" value="ECO:0007669"/>
    <property type="project" value="InterPro"/>
</dbReference>
<feature type="transmembrane region" description="Helical" evidence="19">
    <location>
        <begin position="144"/>
        <end position="167"/>
    </location>
</feature>
<feature type="domain" description="P-type ATPase A" evidence="21">
    <location>
        <begin position="208"/>
        <end position="310"/>
    </location>
</feature>
<dbReference type="Pfam" id="PF00702">
    <property type="entry name" value="Hydrolase"/>
    <property type="match status" value="1"/>
</dbReference>
<evidence type="ECO:0000256" key="7">
    <source>
        <dbReference type="ARBA" id="ARBA00022692"/>
    </source>
</evidence>
<dbReference type="EMBL" id="JAGSIE010000033">
    <property type="protein sequence ID" value="MBR7554597.1"/>
    <property type="molecule type" value="Genomic_DNA"/>
</dbReference>